<organism evidence="2 3">
    <name type="scientific">Streptomyces varsoviensis</name>
    <dbReference type="NCBI Taxonomy" id="67373"/>
    <lineage>
        <taxon>Bacteria</taxon>
        <taxon>Bacillati</taxon>
        <taxon>Actinomycetota</taxon>
        <taxon>Actinomycetes</taxon>
        <taxon>Kitasatosporales</taxon>
        <taxon>Streptomycetaceae</taxon>
        <taxon>Streptomyces</taxon>
    </lineage>
</organism>
<proteinExistence type="predicted"/>
<comment type="caution">
    <text evidence="2">The sequence shown here is derived from an EMBL/GenBank/DDBJ whole genome shotgun (WGS) entry which is preliminary data.</text>
</comment>
<feature type="region of interest" description="Disordered" evidence="1">
    <location>
        <begin position="1"/>
        <end position="81"/>
    </location>
</feature>
<sequence>MRRPVSFGQLAHPVDGDDRAAGVDDRTDLGGLLYTSLSGPVRARRPVPPRRARRRSTPARAARSGTARGRRPRRAGSRSVR</sequence>
<accession>A0ABR5JBG7</accession>
<dbReference type="EMBL" id="LGUT01000557">
    <property type="protein sequence ID" value="KOG90790.1"/>
    <property type="molecule type" value="Genomic_DNA"/>
</dbReference>
<evidence type="ECO:0000313" key="2">
    <source>
        <dbReference type="EMBL" id="KOG90790.1"/>
    </source>
</evidence>
<gene>
    <name evidence="2" type="ORF">ADK38_06755</name>
</gene>
<feature type="compositionally biased region" description="Basic residues" evidence="1">
    <location>
        <begin position="42"/>
        <end position="57"/>
    </location>
</feature>
<name>A0ABR5JBG7_9ACTN</name>
<feature type="compositionally biased region" description="Basic residues" evidence="1">
    <location>
        <begin position="68"/>
        <end position="81"/>
    </location>
</feature>
<feature type="compositionally biased region" description="Basic and acidic residues" evidence="1">
    <location>
        <begin position="14"/>
        <end position="28"/>
    </location>
</feature>
<evidence type="ECO:0000256" key="1">
    <source>
        <dbReference type="SAM" id="MobiDB-lite"/>
    </source>
</evidence>
<protein>
    <submittedName>
        <fullName evidence="2">Uncharacterized protein</fullName>
    </submittedName>
</protein>
<keyword evidence="3" id="KW-1185">Reference proteome</keyword>
<feature type="compositionally biased region" description="Low complexity" evidence="1">
    <location>
        <begin position="58"/>
        <end position="67"/>
    </location>
</feature>
<reference evidence="2 3" key="1">
    <citation type="submission" date="2015-07" db="EMBL/GenBank/DDBJ databases">
        <authorList>
            <person name="Ju K.-S."/>
            <person name="Doroghazi J.R."/>
            <person name="Metcalf W.W."/>
        </authorList>
    </citation>
    <scope>NUCLEOTIDE SEQUENCE [LARGE SCALE GENOMIC DNA]</scope>
    <source>
        <strain evidence="2 3">NRRL B-3589</strain>
    </source>
</reference>
<dbReference type="Proteomes" id="UP000037020">
    <property type="component" value="Unassembled WGS sequence"/>
</dbReference>
<evidence type="ECO:0000313" key="3">
    <source>
        <dbReference type="Proteomes" id="UP000037020"/>
    </source>
</evidence>